<name>A0A172ZMX6_9BACL</name>
<protein>
    <submittedName>
        <fullName evidence="3">Sporulation protein</fullName>
    </submittedName>
</protein>
<dbReference type="KEGG" id="pbv:AR543_19790"/>
<accession>A0A172ZMX6</accession>
<feature type="chain" id="PRO_5008006050" evidence="1">
    <location>
        <begin position="30"/>
        <end position="693"/>
    </location>
</feature>
<dbReference type="Proteomes" id="UP000078148">
    <property type="component" value="Chromosome"/>
</dbReference>
<proteinExistence type="predicted"/>
<evidence type="ECO:0000313" key="3">
    <source>
        <dbReference type="EMBL" id="ANF98919.1"/>
    </source>
</evidence>
<dbReference type="PANTHER" id="PTHR30032">
    <property type="entry name" value="N-ACETYLMURAMOYL-L-ALANINE AMIDASE-RELATED"/>
    <property type="match status" value="1"/>
</dbReference>
<dbReference type="AlphaFoldDB" id="A0A172ZMX6"/>
<gene>
    <name evidence="3" type="ORF">AR543_19790</name>
</gene>
<reference evidence="4" key="1">
    <citation type="submission" date="2015-10" db="EMBL/GenBank/DDBJ databases">
        <title>Genome of Paenibacillus bovis sp. nov.</title>
        <authorList>
            <person name="Wu Z."/>
            <person name="Gao C."/>
            <person name="Liu Z."/>
            <person name="Zheng H."/>
        </authorList>
    </citation>
    <scope>NUCLEOTIDE SEQUENCE [LARGE SCALE GENOMIC DNA]</scope>
    <source>
        <strain evidence="4">BD3526</strain>
    </source>
</reference>
<keyword evidence="1" id="KW-0732">Signal</keyword>
<feature type="domain" description="Sporulation stage II protein D amidase enhancer LytB N-terminal" evidence="2">
    <location>
        <begin position="305"/>
        <end position="394"/>
    </location>
</feature>
<dbReference type="InterPro" id="IPR013486">
    <property type="entry name" value="SpoIID/LytB"/>
</dbReference>
<sequence length="693" mass="72582">MLRKRVVRTAGALALAALLMTGYAMPSYAAGSSDEEIRVGIFFNGGSTYTSIVPVVNVKSASDLELGEMSGQIFDSWLSIGKQASFGIDGYRVKVMETTDFATAAAGIKLLQPTSDKPIVLTSSKNGSTIYQLYTGMYATEANATTAAARVSSTVRSLLSGQAPSVKGSMHLSAGSYANESQAQSALMTAQNAGLDAFIALTHSGGQLTYNVWVGEEANSAGLAAVKAAAATALPDVTLTTVNSTESALIVRQNATSSITSPAPIDHYIVSGSKAVMRLKGSDAGTQVTERSARSYRGDFEISNYNGQLAWINVLPMEDYLYSVVGGEVSASWPAEALKAQAVAARSYARSQEGTSRFKIADVVDGTLSQAYNGVSAEDKRIIKAVDDTAGEVVMKNNKVLETIFSANAGGMSADNSEVWKGSGDAYVSVVSDGDAAAQANLKKWYHVLLDNGESGYIREDNAKLAGKQTEAGLDYMTVTTKNTNVRALPVVQNSVKAVAQLNPGDQAVVLEIVPESNSYEWIRGPYTSAQLLSALKGKTTSSLPSTITSIQVTERGPSGRVTEIKVNGSVVSVKYPDIFRSALNGLPSTLFDVVQTEKYTVIGAGSSQDELPAAGVVILGASGQGKGSSSTVIMNGEGNARVTEPGGFLFTGRGNGHGLGMSQWGAKGMADKGSTYKEILQHYFKGAVITKG</sequence>
<evidence type="ECO:0000259" key="2">
    <source>
        <dbReference type="Pfam" id="PF08486"/>
    </source>
</evidence>
<dbReference type="PANTHER" id="PTHR30032:SF4">
    <property type="entry name" value="AMIDASE ENHANCER"/>
    <property type="match status" value="1"/>
</dbReference>
<dbReference type="GO" id="GO:0030435">
    <property type="term" value="P:sporulation resulting in formation of a cellular spore"/>
    <property type="evidence" value="ECO:0007669"/>
    <property type="project" value="InterPro"/>
</dbReference>
<dbReference type="InterPro" id="IPR051922">
    <property type="entry name" value="Bact_Sporulation_Assoc"/>
</dbReference>
<dbReference type="GO" id="GO:0030288">
    <property type="term" value="C:outer membrane-bounded periplasmic space"/>
    <property type="evidence" value="ECO:0007669"/>
    <property type="project" value="TreeGrafter"/>
</dbReference>
<reference evidence="3 4" key="2">
    <citation type="journal article" date="2016" name="Int. J. Syst. Evol. Microbiol.">
        <title>Paenibacillus bovis sp. nov., isolated from raw yak (Bos grunniens) milk.</title>
        <authorList>
            <person name="Gao C."/>
            <person name="Han J."/>
            <person name="Liu Z."/>
            <person name="Xu X."/>
            <person name="Hang F."/>
            <person name="Wu Z."/>
        </authorList>
    </citation>
    <scope>NUCLEOTIDE SEQUENCE [LARGE SCALE GENOMIC DNA]</scope>
    <source>
        <strain evidence="3 4">BD3526</strain>
    </source>
</reference>
<dbReference type="EMBL" id="CP013023">
    <property type="protein sequence ID" value="ANF98919.1"/>
    <property type="molecule type" value="Genomic_DNA"/>
</dbReference>
<evidence type="ECO:0000313" key="4">
    <source>
        <dbReference type="Proteomes" id="UP000078148"/>
    </source>
</evidence>
<feature type="signal peptide" evidence="1">
    <location>
        <begin position="1"/>
        <end position="29"/>
    </location>
</feature>
<organism evidence="3 4">
    <name type="scientific">Paenibacillus bovis</name>
    <dbReference type="NCBI Taxonomy" id="1616788"/>
    <lineage>
        <taxon>Bacteria</taxon>
        <taxon>Bacillati</taxon>
        <taxon>Bacillota</taxon>
        <taxon>Bacilli</taxon>
        <taxon>Bacillales</taxon>
        <taxon>Paenibacillaceae</taxon>
        <taxon>Paenibacillus</taxon>
    </lineage>
</organism>
<dbReference type="InterPro" id="IPR013693">
    <property type="entry name" value="SpoIID/LytB_N"/>
</dbReference>
<keyword evidence="4" id="KW-1185">Reference proteome</keyword>
<dbReference type="Pfam" id="PF08486">
    <property type="entry name" value="SpoIID"/>
    <property type="match status" value="1"/>
</dbReference>
<evidence type="ECO:0000256" key="1">
    <source>
        <dbReference type="SAM" id="SignalP"/>
    </source>
</evidence>
<dbReference type="NCBIfam" id="TIGR02669">
    <property type="entry name" value="SpoIID_LytB"/>
    <property type="match status" value="1"/>
</dbReference>
<dbReference type="STRING" id="1616788.AR543_19790"/>